<sequence>MKIAYICTEKLPSPAVKGGAIQMMIDGVSPYISQEHELTIFSISDPILPKQETKGRIHYIRFPQEEYEQQIIKILPTKNFDIIHVFNRPKNIPLYKQASPNSRFVLGLHNDMFAEHKMTLSEGNLIIEMVTAIVTVSNYIKQTVIERFPQAEEKISIVYSGVDLTHSPSIWTPTGQEIRNKFRKKYAIQNKKVILFVGRLTKNKGPHILIQAMKEIIQAHQDTVLVIVGGKWFSDNSVNKYIRDLHKLARPVKEHVIFTKFIPADQIHNIFLMGDIFICSSQWNEPLARVHYEAMAAGIPIITTNRGGNAEVITDEYNGLLVQQYNNPAEFTRLTNALLSQQEFANWIAKNGRCVVEKNFTFMHTAQRLKQVYKQAATSINLSTTKFKYSFKIQII</sequence>
<feature type="domain" description="Glycosyl transferase family 1" evidence="2">
    <location>
        <begin position="179"/>
        <end position="353"/>
    </location>
</feature>
<dbReference type="GO" id="GO:0016757">
    <property type="term" value="F:glycosyltransferase activity"/>
    <property type="evidence" value="ECO:0007669"/>
    <property type="project" value="InterPro"/>
</dbReference>
<dbReference type="EMBL" id="FMIK01000028">
    <property type="protein sequence ID" value="SCL94192.1"/>
    <property type="molecule type" value="Genomic_DNA"/>
</dbReference>
<proteinExistence type="inferred from homology"/>
<dbReference type="Gene3D" id="3.40.50.2000">
    <property type="entry name" value="Glycogen Phosphorylase B"/>
    <property type="match status" value="2"/>
</dbReference>
<organism evidence="4 5">
    <name type="scientific">Bacillus cytotoxicus</name>
    <dbReference type="NCBI Taxonomy" id="580165"/>
    <lineage>
        <taxon>Bacteria</taxon>
        <taxon>Bacillati</taxon>
        <taxon>Bacillota</taxon>
        <taxon>Bacilli</taxon>
        <taxon>Bacillales</taxon>
        <taxon>Bacillaceae</taxon>
        <taxon>Bacillus</taxon>
        <taxon>Bacillus cereus group</taxon>
    </lineage>
</organism>
<evidence type="ECO:0000256" key="1">
    <source>
        <dbReference type="ARBA" id="ARBA00009481"/>
    </source>
</evidence>
<gene>
    <name evidence="4" type="ORF">BCB44BAC_02330</name>
</gene>
<comment type="caution">
    <text evidence="4">The sequence shown here is derived from an EMBL/GenBank/DDBJ whole genome shotgun (WGS) entry which is preliminary data.</text>
</comment>
<dbReference type="Pfam" id="PF00534">
    <property type="entry name" value="Glycos_transf_1"/>
    <property type="match status" value="1"/>
</dbReference>
<name>A0AAX2CHI4_9BACI</name>
<reference evidence="4 5" key="1">
    <citation type="submission" date="2016-08" db="EMBL/GenBank/DDBJ databases">
        <authorList>
            <person name="Loux V."/>
            <person name="Rue O."/>
        </authorList>
    </citation>
    <scope>NUCLEOTIDE SEQUENCE [LARGE SCALE GENOMIC DNA]</scope>
    <source>
        <strain evidence="4 5">AFSSA_08CEB44bac</strain>
    </source>
</reference>
<dbReference type="InterPro" id="IPR028098">
    <property type="entry name" value="Glyco_trans_4-like_N"/>
</dbReference>
<feature type="domain" description="Glycosyltransferase subfamily 4-like N-terminal" evidence="3">
    <location>
        <begin position="36"/>
        <end position="165"/>
    </location>
</feature>
<dbReference type="Proteomes" id="UP000242164">
    <property type="component" value="Unassembled WGS sequence"/>
</dbReference>
<dbReference type="CDD" id="cd03801">
    <property type="entry name" value="GT4_PimA-like"/>
    <property type="match status" value="1"/>
</dbReference>
<comment type="similarity">
    <text evidence="1">Belongs to the glycosyltransferase group 1 family. Glycosyltransferase 4 subfamily.</text>
</comment>
<evidence type="ECO:0000313" key="5">
    <source>
        <dbReference type="Proteomes" id="UP000242164"/>
    </source>
</evidence>
<dbReference type="PANTHER" id="PTHR12526">
    <property type="entry name" value="GLYCOSYLTRANSFERASE"/>
    <property type="match status" value="1"/>
</dbReference>
<dbReference type="AlphaFoldDB" id="A0AAX2CHI4"/>
<dbReference type="SUPFAM" id="SSF53756">
    <property type="entry name" value="UDP-Glycosyltransferase/glycogen phosphorylase"/>
    <property type="match status" value="1"/>
</dbReference>
<keyword evidence="4" id="KW-0808">Transferase</keyword>
<accession>A0AAX2CHI4</accession>
<dbReference type="RefSeq" id="WP_087095044.1">
    <property type="nucleotide sequence ID" value="NZ_CP024096.1"/>
</dbReference>
<evidence type="ECO:0000259" key="2">
    <source>
        <dbReference type="Pfam" id="PF00534"/>
    </source>
</evidence>
<evidence type="ECO:0000259" key="3">
    <source>
        <dbReference type="Pfam" id="PF13439"/>
    </source>
</evidence>
<protein>
    <submittedName>
        <fullName evidence="4">Glycosyl transferase group 1</fullName>
    </submittedName>
</protein>
<dbReference type="InterPro" id="IPR001296">
    <property type="entry name" value="Glyco_trans_1"/>
</dbReference>
<dbReference type="Pfam" id="PF13439">
    <property type="entry name" value="Glyco_transf_4"/>
    <property type="match status" value="1"/>
</dbReference>
<evidence type="ECO:0000313" key="4">
    <source>
        <dbReference type="EMBL" id="SCL94192.1"/>
    </source>
</evidence>
<dbReference type="PANTHER" id="PTHR12526:SF638">
    <property type="entry name" value="SPORE COAT PROTEIN SA"/>
    <property type="match status" value="1"/>
</dbReference>